<proteinExistence type="predicted"/>
<organism evidence="1 2">
    <name type="scientific">Achromobacter insuavis</name>
    <dbReference type="NCBI Taxonomy" id="1287735"/>
    <lineage>
        <taxon>Bacteria</taxon>
        <taxon>Pseudomonadati</taxon>
        <taxon>Pseudomonadota</taxon>
        <taxon>Betaproteobacteria</taxon>
        <taxon>Burkholderiales</taxon>
        <taxon>Alcaligenaceae</taxon>
        <taxon>Achromobacter</taxon>
    </lineage>
</organism>
<dbReference type="EMBL" id="CADIJR010000166">
    <property type="protein sequence ID" value="CAB3718788.1"/>
    <property type="molecule type" value="Genomic_DNA"/>
</dbReference>
<keyword evidence="2" id="KW-1185">Reference proteome</keyword>
<name>A0A6J5BVJ2_9BURK</name>
<reference evidence="1 2" key="1">
    <citation type="submission" date="2020-04" db="EMBL/GenBank/DDBJ databases">
        <authorList>
            <person name="De Canck E."/>
        </authorList>
    </citation>
    <scope>NUCLEOTIDE SEQUENCE [LARGE SCALE GENOMIC DNA]</scope>
    <source>
        <strain evidence="1 2">LMG 26845</strain>
    </source>
</reference>
<dbReference type="AlphaFoldDB" id="A0A6J5BVJ2"/>
<gene>
    <name evidence="1" type="ORF">LMG26845_06203</name>
</gene>
<evidence type="ECO:0000313" key="2">
    <source>
        <dbReference type="Proteomes" id="UP000507979"/>
    </source>
</evidence>
<protein>
    <submittedName>
        <fullName evidence="1">Uncharacterized protein</fullName>
    </submittedName>
</protein>
<evidence type="ECO:0000313" key="1">
    <source>
        <dbReference type="EMBL" id="CAB3718788.1"/>
    </source>
</evidence>
<sequence>MHGVDHLGHRRTAALGHVRRTGRQLVGLARVVGVLLDGRGQLLHRGRGLFQRSCLLLGAAGQVGVARGDLVRTGIDFVDAAAHRGHRARQAFLHALERGEQLADLVGIADFDAGGQIPAGNAVEVMAGILERLQHAATQEHIGGEHQQRGDHAAGAHRQQHELVAHLGHLERVQHLAGAPEIKPLDGAGEAPFERVLHLLHLRLVGRHVGLLQRGGQRLHALLDQGAVRILDFLEGLGRLGRPGQGLEIVEFRLALVLRRLGALEQAGGLARQALRQQRGLADAAHDVGIIGRGRAAQAIEGVFVARHDAAQRIVQFLRLLDFRQRRVADAQRQHAQCGSDHQHE</sequence>
<accession>A0A6J5BVJ2</accession>
<dbReference type="Proteomes" id="UP000507979">
    <property type="component" value="Unassembled WGS sequence"/>
</dbReference>